<evidence type="ECO:0000256" key="2">
    <source>
        <dbReference type="ARBA" id="ARBA00004574"/>
    </source>
</evidence>
<dbReference type="Pfam" id="PF16686">
    <property type="entry name" value="POT1PC"/>
    <property type="match status" value="1"/>
</dbReference>
<dbReference type="InterPro" id="IPR012340">
    <property type="entry name" value="NA-bd_OB-fold"/>
</dbReference>
<evidence type="ECO:0000256" key="8">
    <source>
        <dbReference type="ARBA" id="ARBA00023242"/>
    </source>
</evidence>
<dbReference type="STRING" id="1754191.A0A1Y1UQN5"/>
<organism evidence="10 11">
    <name type="scientific">Piromyces finnis</name>
    <dbReference type="NCBI Taxonomy" id="1754191"/>
    <lineage>
        <taxon>Eukaryota</taxon>
        <taxon>Fungi</taxon>
        <taxon>Fungi incertae sedis</taxon>
        <taxon>Chytridiomycota</taxon>
        <taxon>Chytridiomycota incertae sedis</taxon>
        <taxon>Neocallimastigomycetes</taxon>
        <taxon>Neocallimastigales</taxon>
        <taxon>Neocallimastigaceae</taxon>
        <taxon>Piromyces</taxon>
    </lineage>
</organism>
<evidence type="ECO:0000256" key="3">
    <source>
        <dbReference type="ARBA" id="ARBA00008442"/>
    </source>
</evidence>
<reference evidence="10 11" key="1">
    <citation type="submission" date="2016-08" db="EMBL/GenBank/DDBJ databases">
        <title>Genomes of anaerobic fungi encode conserved fungal cellulosomes for biomass hydrolysis.</title>
        <authorList>
            <consortium name="DOE Joint Genome Institute"/>
            <person name="Haitjema C.H."/>
            <person name="Gilmore S.P."/>
            <person name="Henske J.K."/>
            <person name="Solomon K.V."/>
            <person name="De Groot R."/>
            <person name="Kuo A."/>
            <person name="Mondo S.J."/>
            <person name="Salamov A.A."/>
            <person name="Labutti K."/>
            <person name="Zhao Z."/>
            <person name="Chiniquy J."/>
            <person name="Barry K."/>
            <person name="Brewer H.M."/>
            <person name="Purvine S.O."/>
            <person name="Wright A.T."/>
            <person name="Boxma B."/>
            <person name="Van Alen T."/>
            <person name="Hackstein J.H."/>
            <person name="Baker S.E."/>
            <person name="Grigoriev I.V."/>
            <person name="O'Malley M.A."/>
        </authorList>
    </citation>
    <scope>NUCLEOTIDE SEQUENCE [LARGE SCALE GENOMIC DNA]</scope>
    <source>
        <strain evidence="11">finn</strain>
    </source>
</reference>
<evidence type="ECO:0000256" key="1">
    <source>
        <dbReference type="ARBA" id="ARBA00004123"/>
    </source>
</evidence>
<evidence type="ECO:0000256" key="4">
    <source>
        <dbReference type="ARBA" id="ARBA00015253"/>
    </source>
</evidence>
<evidence type="ECO:0000313" key="10">
    <source>
        <dbReference type="EMBL" id="ORX40370.1"/>
    </source>
</evidence>
<evidence type="ECO:0000256" key="6">
    <source>
        <dbReference type="ARBA" id="ARBA00022895"/>
    </source>
</evidence>
<keyword evidence="6" id="KW-0779">Telomere</keyword>
<dbReference type="GO" id="GO:0098505">
    <property type="term" value="F:G-rich strand telomeric DNA binding"/>
    <property type="evidence" value="ECO:0007669"/>
    <property type="project" value="TreeGrafter"/>
</dbReference>
<dbReference type="GO" id="GO:0010521">
    <property type="term" value="F:telomerase inhibitor activity"/>
    <property type="evidence" value="ECO:0007669"/>
    <property type="project" value="TreeGrafter"/>
</dbReference>
<dbReference type="EMBL" id="MCFH01000099">
    <property type="protein sequence ID" value="ORX40370.1"/>
    <property type="molecule type" value="Genomic_DNA"/>
</dbReference>
<comment type="caution">
    <text evidence="10">The sequence shown here is derived from an EMBL/GenBank/DDBJ whole genome shotgun (WGS) entry which is preliminary data.</text>
</comment>
<evidence type="ECO:0000256" key="5">
    <source>
        <dbReference type="ARBA" id="ARBA00022454"/>
    </source>
</evidence>
<dbReference type="GO" id="GO:0000783">
    <property type="term" value="C:nuclear telomere cap complex"/>
    <property type="evidence" value="ECO:0007669"/>
    <property type="project" value="TreeGrafter"/>
</dbReference>
<sequence length="545" mass="63604">MLLDAKNLSQLQYGSISTCIGIVVDFTTPKNTKTKEFYQAISLVDPSTNGKFIKLLIFNSDLKAFPNIKDKGDVLLCKGVKVQQFNDKVQLISNIASFFEVYPKIKKNNSGNEDSIIDIYRIWWNTNEYKYHKKNPESSNDRRKKISELHPDIKYVDIYCQLIKLFDYGNDNRITAIVTDYTENELLESREFHENPDIRAKIYFACTFWDENVNEIRKYSEGDYIFIKNIKLKLKNGIIEGNLHGNTNWVHIYLLDDNDSKIINENRENFIKNSLELPSTPPSPKDKRKNADQINNLINDSLIISEGIRNLIHSNEPSINDNNNITTSTPKKKIKTSKNLFISSPINNTNDKNKNIEFFSMPIRKLTSINHCHMPITKIKAILDSKQIPNRYRCRVKVVDFMPRKFESFTRPYCTVCKKTFDKTELLQCPRCQSTKDKIKYAFLFSLLVEDDSKAFLPIIIFEIEKSEFLGLPATSLDNSKDIENLRRRLSKLWTFKTQSYFINKEKTIRHTKTILCGNFFDVCIERYKNTQGIRQKIFDTKLII</sequence>
<feature type="domain" description="Telomeric single stranded DNA binding POT1/Cdc13" evidence="9">
    <location>
        <begin position="5"/>
        <end position="125"/>
    </location>
</feature>
<dbReference type="PANTHER" id="PTHR14513:SF0">
    <property type="entry name" value="PROTECTION OF TELOMERES PROTEIN 1"/>
    <property type="match status" value="1"/>
</dbReference>
<dbReference type="GO" id="GO:0016233">
    <property type="term" value="P:telomere capping"/>
    <property type="evidence" value="ECO:0007669"/>
    <property type="project" value="TreeGrafter"/>
</dbReference>
<dbReference type="Proteomes" id="UP000193719">
    <property type="component" value="Unassembled WGS sequence"/>
</dbReference>
<protein>
    <recommendedName>
        <fullName evidence="4">Protection of telomeres protein 1</fullName>
    </recommendedName>
</protein>
<dbReference type="InterPro" id="IPR032042">
    <property type="entry name" value="POT1PC"/>
</dbReference>
<evidence type="ECO:0000313" key="11">
    <source>
        <dbReference type="Proteomes" id="UP000193719"/>
    </source>
</evidence>
<evidence type="ECO:0000259" key="9">
    <source>
        <dbReference type="SMART" id="SM00976"/>
    </source>
</evidence>
<dbReference type="SMART" id="SM00976">
    <property type="entry name" value="Telo_bind"/>
    <property type="match status" value="1"/>
</dbReference>
<dbReference type="AlphaFoldDB" id="A0A1Y1UQN5"/>
<accession>A0A1Y1UQN5</accession>
<keyword evidence="7" id="KW-0238">DNA-binding</keyword>
<dbReference type="SUPFAM" id="SSF50249">
    <property type="entry name" value="Nucleic acid-binding proteins"/>
    <property type="match status" value="3"/>
</dbReference>
<dbReference type="OrthoDB" id="2186770at2759"/>
<keyword evidence="5" id="KW-0158">Chromosome</keyword>
<comment type="subcellular location">
    <subcellularLocation>
        <location evidence="2">Chromosome</location>
        <location evidence="2">Telomere</location>
    </subcellularLocation>
    <subcellularLocation>
        <location evidence="1">Nucleus</location>
    </subcellularLocation>
</comment>
<dbReference type="Pfam" id="PF02765">
    <property type="entry name" value="POT1"/>
    <property type="match status" value="1"/>
</dbReference>
<dbReference type="PANTHER" id="PTHR14513">
    <property type="entry name" value="PROTECTION OF TELOMERES 1"/>
    <property type="match status" value="1"/>
</dbReference>
<dbReference type="InterPro" id="IPR028389">
    <property type="entry name" value="POT1"/>
</dbReference>
<dbReference type="GO" id="GO:0032210">
    <property type="term" value="P:regulation of telomere maintenance via telomerase"/>
    <property type="evidence" value="ECO:0007669"/>
    <property type="project" value="TreeGrafter"/>
</dbReference>
<evidence type="ECO:0000256" key="7">
    <source>
        <dbReference type="ARBA" id="ARBA00023125"/>
    </source>
</evidence>
<comment type="similarity">
    <text evidence="3">Belongs to the telombin family.</text>
</comment>
<name>A0A1Y1UQN5_9FUNG</name>
<proteinExistence type="inferred from homology"/>
<keyword evidence="8" id="KW-0539">Nucleus</keyword>
<keyword evidence="11" id="KW-1185">Reference proteome</keyword>
<reference evidence="10 11" key="2">
    <citation type="submission" date="2016-08" db="EMBL/GenBank/DDBJ databases">
        <title>Pervasive Adenine N6-methylation of Active Genes in Fungi.</title>
        <authorList>
            <consortium name="DOE Joint Genome Institute"/>
            <person name="Mondo S.J."/>
            <person name="Dannebaum R.O."/>
            <person name="Kuo R.C."/>
            <person name="Labutti K."/>
            <person name="Haridas S."/>
            <person name="Kuo A."/>
            <person name="Salamov A."/>
            <person name="Ahrendt S.R."/>
            <person name="Lipzen A."/>
            <person name="Sullivan W."/>
            <person name="Andreopoulos W.B."/>
            <person name="Clum A."/>
            <person name="Lindquist E."/>
            <person name="Daum C."/>
            <person name="Ramamoorthy G.K."/>
            <person name="Gryganskyi A."/>
            <person name="Culley D."/>
            <person name="Magnuson J.K."/>
            <person name="James T.Y."/>
            <person name="O'Malley M.A."/>
            <person name="Stajich J.E."/>
            <person name="Spatafora J.W."/>
            <person name="Visel A."/>
            <person name="Grigoriev I.V."/>
        </authorList>
    </citation>
    <scope>NUCLEOTIDE SEQUENCE [LARGE SCALE GENOMIC DNA]</scope>
    <source>
        <strain evidence="11">finn</strain>
    </source>
</reference>
<dbReference type="InterPro" id="IPR011564">
    <property type="entry name" value="Telomer_end-bd_POT1/Cdc13"/>
</dbReference>
<dbReference type="Gene3D" id="2.40.50.140">
    <property type="entry name" value="Nucleic acid-binding proteins"/>
    <property type="match status" value="3"/>
</dbReference>
<gene>
    <name evidence="10" type="ORF">BCR36DRAFT_339957</name>
</gene>